<evidence type="ECO:0000256" key="1">
    <source>
        <dbReference type="SAM" id="MobiDB-lite"/>
    </source>
</evidence>
<evidence type="ECO:0000313" key="2">
    <source>
        <dbReference type="EMBL" id="CAI9090259.1"/>
    </source>
</evidence>
<organism evidence="2 3">
    <name type="scientific">Oldenlandia corymbosa var. corymbosa</name>
    <dbReference type="NCBI Taxonomy" id="529605"/>
    <lineage>
        <taxon>Eukaryota</taxon>
        <taxon>Viridiplantae</taxon>
        <taxon>Streptophyta</taxon>
        <taxon>Embryophyta</taxon>
        <taxon>Tracheophyta</taxon>
        <taxon>Spermatophyta</taxon>
        <taxon>Magnoliopsida</taxon>
        <taxon>eudicotyledons</taxon>
        <taxon>Gunneridae</taxon>
        <taxon>Pentapetalae</taxon>
        <taxon>asterids</taxon>
        <taxon>lamiids</taxon>
        <taxon>Gentianales</taxon>
        <taxon>Rubiaceae</taxon>
        <taxon>Rubioideae</taxon>
        <taxon>Spermacoceae</taxon>
        <taxon>Hedyotis-Oldenlandia complex</taxon>
        <taxon>Oldenlandia</taxon>
    </lineage>
</organism>
<accession>A0AAV1C3P2</accession>
<proteinExistence type="predicted"/>
<keyword evidence="3" id="KW-1185">Reference proteome</keyword>
<name>A0AAV1C3P2_OLDCO</name>
<dbReference type="Proteomes" id="UP001161247">
    <property type="component" value="Chromosome 1"/>
</dbReference>
<feature type="region of interest" description="Disordered" evidence="1">
    <location>
        <begin position="1"/>
        <end position="61"/>
    </location>
</feature>
<protein>
    <submittedName>
        <fullName evidence="2">OLC1v1024992C1</fullName>
    </submittedName>
</protein>
<dbReference type="AlphaFoldDB" id="A0AAV1C3P2"/>
<reference evidence="2" key="1">
    <citation type="submission" date="2023-03" db="EMBL/GenBank/DDBJ databases">
        <authorList>
            <person name="Julca I."/>
        </authorList>
    </citation>
    <scope>NUCLEOTIDE SEQUENCE</scope>
</reference>
<sequence>MGRRTAFGNSAESRAAPLPQQASPAIEGVKATSSEVPKNPPPSGQQPPSISAPKQKRPSPRLAEDALKLVSRLTLTMLQAVQSVESFGHLIHNYDDMVATHENTVARLTDELKGVKTKAHEEAIRKMKKAGMMELAREVEGSLKDRKDIKPILEKYADRLSGGTTVGIRLRLMTRKHFRDADLSVQDFFKEMEKVLPNISSPVDLLNTSAGPSFIYNMPANVGSPAEMPPGPMMSQSSRDIEIPWIVICRQETQLGRQLQGPTRLSPSRGFPTPEVDIGVTTGATYINIPSTSEEQVGERIPHVYITLPEPEFNPGNYPYYSTIGKIFARFSFQKEGKQLPILEGELRSTIRAIHATELKAPKKIISDLKVKASNLWQLNEDQERYWEDHLKNAVKMDNLNSERLRQVEAKLRKQKRNNGRTTPDLEDFIPRNYHEGMLSHLQKVYALVAVRWDKASEKIDSLRDYENRLTLALQQVVSDFIELGGTFNPEAQWPDGCEAMKDTHVSPTA</sequence>
<gene>
    <name evidence="2" type="ORF">OLC1_LOCUS2450</name>
</gene>
<evidence type="ECO:0000313" key="3">
    <source>
        <dbReference type="Proteomes" id="UP001161247"/>
    </source>
</evidence>
<dbReference type="EMBL" id="OX459118">
    <property type="protein sequence ID" value="CAI9090259.1"/>
    <property type="molecule type" value="Genomic_DNA"/>
</dbReference>